<proteinExistence type="predicted"/>
<organism evidence="2 3">
    <name type="scientific">Cylicocyclus nassatus</name>
    <name type="common">Nematode worm</name>
    <dbReference type="NCBI Taxonomy" id="53992"/>
    <lineage>
        <taxon>Eukaryota</taxon>
        <taxon>Metazoa</taxon>
        <taxon>Ecdysozoa</taxon>
        <taxon>Nematoda</taxon>
        <taxon>Chromadorea</taxon>
        <taxon>Rhabditida</taxon>
        <taxon>Rhabditina</taxon>
        <taxon>Rhabditomorpha</taxon>
        <taxon>Strongyloidea</taxon>
        <taxon>Strongylidae</taxon>
        <taxon>Cylicocyclus</taxon>
    </lineage>
</organism>
<dbReference type="AlphaFoldDB" id="A0AA36M6B7"/>
<feature type="chain" id="PRO_5041291113" evidence="1">
    <location>
        <begin position="21"/>
        <end position="58"/>
    </location>
</feature>
<evidence type="ECO:0000313" key="2">
    <source>
        <dbReference type="EMBL" id="CAJ0599330.1"/>
    </source>
</evidence>
<dbReference type="EMBL" id="CATQJL010000223">
    <property type="protein sequence ID" value="CAJ0599330.1"/>
    <property type="molecule type" value="Genomic_DNA"/>
</dbReference>
<reference evidence="2" key="1">
    <citation type="submission" date="2023-07" db="EMBL/GenBank/DDBJ databases">
        <authorList>
            <consortium name="CYATHOMIX"/>
        </authorList>
    </citation>
    <scope>NUCLEOTIDE SEQUENCE</scope>
    <source>
        <strain evidence="2">N/A</strain>
    </source>
</reference>
<keyword evidence="3" id="KW-1185">Reference proteome</keyword>
<dbReference type="Proteomes" id="UP001176961">
    <property type="component" value="Unassembled WGS sequence"/>
</dbReference>
<sequence>MNFLFFVFFLGACFLGLTNAGDLTPEEKQLLDGCMKNCKDNKDTCYTKCFCEVFHQCD</sequence>
<feature type="signal peptide" evidence="1">
    <location>
        <begin position="1"/>
        <end position="20"/>
    </location>
</feature>
<protein>
    <submittedName>
        <fullName evidence="2">Uncharacterized protein</fullName>
    </submittedName>
</protein>
<name>A0AA36M6B7_CYLNA</name>
<gene>
    <name evidence="2" type="ORF">CYNAS_LOCUS11313</name>
</gene>
<comment type="caution">
    <text evidence="2">The sequence shown here is derived from an EMBL/GenBank/DDBJ whole genome shotgun (WGS) entry which is preliminary data.</text>
</comment>
<evidence type="ECO:0000313" key="3">
    <source>
        <dbReference type="Proteomes" id="UP001176961"/>
    </source>
</evidence>
<accession>A0AA36M6B7</accession>
<keyword evidence="1" id="KW-0732">Signal</keyword>
<evidence type="ECO:0000256" key="1">
    <source>
        <dbReference type="SAM" id="SignalP"/>
    </source>
</evidence>